<evidence type="ECO:0000256" key="4">
    <source>
        <dbReference type="SAM" id="MobiDB-lite"/>
    </source>
</evidence>
<organism evidence="7 8">
    <name type="scientific">Dreissena polymorpha</name>
    <name type="common">Zebra mussel</name>
    <name type="synonym">Mytilus polymorpha</name>
    <dbReference type="NCBI Taxonomy" id="45954"/>
    <lineage>
        <taxon>Eukaryota</taxon>
        <taxon>Metazoa</taxon>
        <taxon>Spiralia</taxon>
        <taxon>Lophotrochozoa</taxon>
        <taxon>Mollusca</taxon>
        <taxon>Bivalvia</taxon>
        <taxon>Autobranchia</taxon>
        <taxon>Heteroconchia</taxon>
        <taxon>Euheterodonta</taxon>
        <taxon>Imparidentia</taxon>
        <taxon>Neoheterodontei</taxon>
        <taxon>Myida</taxon>
        <taxon>Dreissenoidea</taxon>
        <taxon>Dreissenidae</taxon>
        <taxon>Dreissena</taxon>
    </lineage>
</organism>
<evidence type="ECO:0000256" key="2">
    <source>
        <dbReference type="ARBA" id="ARBA00022833"/>
    </source>
</evidence>
<evidence type="ECO:0000256" key="3">
    <source>
        <dbReference type="PROSITE-ProRule" id="PRU00175"/>
    </source>
</evidence>
<feature type="domain" description="RING-type" evidence="6">
    <location>
        <begin position="232"/>
        <end position="271"/>
    </location>
</feature>
<reference evidence="7" key="2">
    <citation type="submission" date="2020-11" db="EMBL/GenBank/DDBJ databases">
        <authorList>
            <person name="McCartney M.A."/>
            <person name="Auch B."/>
            <person name="Kono T."/>
            <person name="Mallez S."/>
            <person name="Becker A."/>
            <person name="Gohl D.M."/>
            <person name="Silverstein K.A.T."/>
            <person name="Koren S."/>
            <person name="Bechman K.B."/>
            <person name="Herman A."/>
            <person name="Abrahante J.E."/>
            <person name="Garbe J."/>
        </authorList>
    </citation>
    <scope>NUCLEOTIDE SEQUENCE</scope>
    <source>
        <strain evidence="7">Duluth1</strain>
        <tissue evidence="7">Whole animal</tissue>
    </source>
</reference>
<dbReference type="AlphaFoldDB" id="A0A9D4J5C3"/>
<protein>
    <recommendedName>
        <fullName evidence="6">RING-type domain-containing protein</fullName>
    </recommendedName>
</protein>
<evidence type="ECO:0000256" key="5">
    <source>
        <dbReference type="SAM" id="Phobius"/>
    </source>
</evidence>
<name>A0A9D4J5C3_DREPO</name>
<accession>A0A9D4J5C3</accession>
<feature type="transmembrane region" description="Helical" evidence="5">
    <location>
        <begin position="105"/>
        <end position="124"/>
    </location>
</feature>
<dbReference type="PROSITE" id="PS50089">
    <property type="entry name" value="ZF_RING_2"/>
    <property type="match status" value="1"/>
</dbReference>
<keyword evidence="1 3" id="KW-0863">Zinc-finger</keyword>
<feature type="transmembrane region" description="Helical" evidence="5">
    <location>
        <begin position="6"/>
        <end position="31"/>
    </location>
</feature>
<dbReference type="Proteomes" id="UP000828390">
    <property type="component" value="Unassembled WGS sequence"/>
</dbReference>
<dbReference type="EMBL" id="JAIWYP010000007">
    <property type="protein sequence ID" value="KAH3796248.1"/>
    <property type="molecule type" value="Genomic_DNA"/>
</dbReference>
<evidence type="ECO:0000259" key="6">
    <source>
        <dbReference type="PROSITE" id="PS50089"/>
    </source>
</evidence>
<dbReference type="Pfam" id="PF13920">
    <property type="entry name" value="zf-C3HC4_3"/>
    <property type="match status" value="1"/>
</dbReference>
<dbReference type="InterPro" id="IPR013083">
    <property type="entry name" value="Znf_RING/FYVE/PHD"/>
</dbReference>
<dbReference type="Gene3D" id="3.30.40.10">
    <property type="entry name" value="Zinc/RING finger domain, C3HC4 (zinc finger)"/>
    <property type="match status" value="1"/>
</dbReference>
<dbReference type="SMART" id="SM00184">
    <property type="entry name" value="RING"/>
    <property type="match status" value="1"/>
</dbReference>
<keyword evidence="5" id="KW-1133">Transmembrane helix</keyword>
<dbReference type="PANTHER" id="PTHR46629">
    <property type="entry name" value="OS01G0917900 PROTEIN"/>
    <property type="match status" value="1"/>
</dbReference>
<evidence type="ECO:0000256" key="1">
    <source>
        <dbReference type="ARBA" id="ARBA00022771"/>
    </source>
</evidence>
<evidence type="ECO:0000313" key="7">
    <source>
        <dbReference type="EMBL" id="KAH3796248.1"/>
    </source>
</evidence>
<gene>
    <name evidence="7" type="ORF">DPMN_149816</name>
</gene>
<dbReference type="InterPro" id="IPR001841">
    <property type="entry name" value="Znf_RING"/>
</dbReference>
<evidence type="ECO:0000313" key="8">
    <source>
        <dbReference type="Proteomes" id="UP000828390"/>
    </source>
</evidence>
<keyword evidence="5" id="KW-0472">Membrane</keyword>
<proteinExistence type="predicted"/>
<keyword evidence="1 3" id="KW-0479">Metal-binding</keyword>
<feature type="transmembrane region" description="Helical" evidence="5">
    <location>
        <begin position="43"/>
        <end position="66"/>
    </location>
</feature>
<feature type="region of interest" description="Disordered" evidence="4">
    <location>
        <begin position="134"/>
        <end position="156"/>
    </location>
</feature>
<feature type="compositionally biased region" description="Basic and acidic residues" evidence="4">
    <location>
        <begin position="146"/>
        <end position="156"/>
    </location>
</feature>
<sequence length="282" mass="32154">MIVFLVCSFLLLSMCTTLLSLAFFFIPGFLYTFCTFMLDAIEFLIHLVTFGFEVLILVGGGLLDIIDGLTRGGQGMGIYVHRAAETGSKLVQNFVYFVQHVVANYGGYFIAAWAGFLAFWANLISARVGNHQTRAEEDPEEEDVDDVQREHAADARNERVRIGPRKSLYPDLREFVGDREYEQMVDNDDTYINDRPQNARVEGGASRNRNVRNDVVGDVNHSDFDQHDDRLCVVCLERTRTTAVFPCGHTHMCELCTRNVMLERARCPICQQRIMEYRPVFL</sequence>
<keyword evidence="8" id="KW-1185">Reference proteome</keyword>
<keyword evidence="5" id="KW-0812">Transmembrane</keyword>
<reference evidence="7" key="1">
    <citation type="journal article" date="2019" name="bioRxiv">
        <title>The Genome of the Zebra Mussel, Dreissena polymorpha: A Resource for Invasive Species Research.</title>
        <authorList>
            <person name="McCartney M.A."/>
            <person name="Auch B."/>
            <person name="Kono T."/>
            <person name="Mallez S."/>
            <person name="Zhang Y."/>
            <person name="Obille A."/>
            <person name="Becker A."/>
            <person name="Abrahante J.E."/>
            <person name="Garbe J."/>
            <person name="Badalamenti J.P."/>
            <person name="Herman A."/>
            <person name="Mangelson H."/>
            <person name="Liachko I."/>
            <person name="Sullivan S."/>
            <person name="Sone E.D."/>
            <person name="Koren S."/>
            <person name="Silverstein K.A.T."/>
            <person name="Beckman K.B."/>
            <person name="Gohl D.M."/>
        </authorList>
    </citation>
    <scope>NUCLEOTIDE SEQUENCE</scope>
    <source>
        <strain evidence="7">Duluth1</strain>
        <tissue evidence="7">Whole animal</tissue>
    </source>
</reference>
<comment type="caution">
    <text evidence="7">The sequence shown here is derived from an EMBL/GenBank/DDBJ whole genome shotgun (WGS) entry which is preliminary data.</text>
</comment>
<dbReference type="SUPFAM" id="SSF57850">
    <property type="entry name" value="RING/U-box"/>
    <property type="match status" value="1"/>
</dbReference>
<keyword evidence="2" id="KW-0862">Zinc</keyword>
<dbReference type="GO" id="GO:0008270">
    <property type="term" value="F:zinc ion binding"/>
    <property type="evidence" value="ECO:0007669"/>
    <property type="project" value="UniProtKB-KW"/>
</dbReference>